<sequence length="274" mass="31243">MAADEGMEWLRVENGGSFVVEDGSDGNITSWEAVEERGEALLRRQRVEQLRMWQRHWDERSAHLWQRHQMLHDGRIQLSTGFWSEALMGHATLGALVEPERDGPLMRWIRDIRVRTTVGTDGEPARPTDYHTVKEEREERAGEFVFCVVFDFDDANPFFTEDALEKVYRFSGEDGSLASVGCTEIGWRAPVGAAYWERLRRDAQATRASADIAAWPSLMAWLTGAALSAVTEQHEAREDRQQLVLAAAWHSDLEVAEMLRDQVCMTPQRCIRPA</sequence>
<comment type="similarity">
    <text evidence="1 2">Belongs to the nucleosome assembly protein (NAP) family.</text>
</comment>
<proteinExistence type="inferred from homology"/>
<dbReference type="Gene3D" id="3.30.1120.90">
    <property type="entry name" value="Nucleosome assembly protein"/>
    <property type="match status" value="1"/>
</dbReference>
<dbReference type="PANTHER" id="PTHR11875">
    <property type="entry name" value="TESTIS-SPECIFIC Y-ENCODED PROTEIN"/>
    <property type="match status" value="1"/>
</dbReference>
<reference evidence="3 4" key="1">
    <citation type="submission" date="2022-07" db="EMBL/GenBank/DDBJ databases">
        <title>Genome-wide signatures of adaptation to extreme environments.</title>
        <authorList>
            <person name="Cho C.H."/>
            <person name="Yoon H.S."/>
        </authorList>
    </citation>
    <scope>NUCLEOTIDE SEQUENCE [LARGE SCALE GENOMIC DNA]</scope>
    <source>
        <strain evidence="3 4">DBV 063 E5</strain>
    </source>
</reference>
<dbReference type="GO" id="GO:0005634">
    <property type="term" value="C:nucleus"/>
    <property type="evidence" value="ECO:0007669"/>
    <property type="project" value="InterPro"/>
</dbReference>
<comment type="caution">
    <text evidence="3">The sequence shown here is derived from an EMBL/GenBank/DDBJ whole genome shotgun (WGS) entry which is preliminary data.</text>
</comment>
<dbReference type="InterPro" id="IPR002164">
    <property type="entry name" value="NAP_family"/>
</dbReference>
<gene>
    <name evidence="3" type="ORF">CDCA_CDCA02G0560</name>
</gene>
<evidence type="ECO:0000313" key="4">
    <source>
        <dbReference type="Proteomes" id="UP001301350"/>
    </source>
</evidence>
<name>A0AAV9IR18_CYACA</name>
<evidence type="ECO:0000256" key="1">
    <source>
        <dbReference type="ARBA" id="ARBA00009947"/>
    </source>
</evidence>
<organism evidence="3 4">
    <name type="scientific">Cyanidium caldarium</name>
    <name type="common">Red alga</name>
    <dbReference type="NCBI Taxonomy" id="2771"/>
    <lineage>
        <taxon>Eukaryota</taxon>
        <taxon>Rhodophyta</taxon>
        <taxon>Bangiophyceae</taxon>
        <taxon>Cyanidiales</taxon>
        <taxon>Cyanidiaceae</taxon>
        <taxon>Cyanidium</taxon>
    </lineage>
</organism>
<dbReference type="SUPFAM" id="SSF143113">
    <property type="entry name" value="NAP-like"/>
    <property type="match status" value="1"/>
</dbReference>
<evidence type="ECO:0000313" key="3">
    <source>
        <dbReference type="EMBL" id="KAK4534535.1"/>
    </source>
</evidence>
<dbReference type="EMBL" id="JANCYW010000002">
    <property type="protein sequence ID" value="KAK4534535.1"/>
    <property type="molecule type" value="Genomic_DNA"/>
</dbReference>
<accession>A0AAV9IR18</accession>
<keyword evidence="4" id="KW-1185">Reference proteome</keyword>
<evidence type="ECO:0000256" key="2">
    <source>
        <dbReference type="RuleBase" id="RU003876"/>
    </source>
</evidence>
<protein>
    <submittedName>
        <fullName evidence="3">Uncharacterized protein</fullName>
    </submittedName>
</protein>
<dbReference type="Proteomes" id="UP001301350">
    <property type="component" value="Unassembled WGS sequence"/>
</dbReference>
<dbReference type="GO" id="GO:0006334">
    <property type="term" value="P:nucleosome assembly"/>
    <property type="evidence" value="ECO:0007669"/>
    <property type="project" value="InterPro"/>
</dbReference>
<dbReference type="Pfam" id="PF00956">
    <property type="entry name" value="NAP"/>
    <property type="match status" value="1"/>
</dbReference>
<dbReference type="AlphaFoldDB" id="A0AAV9IR18"/>
<dbReference type="InterPro" id="IPR037231">
    <property type="entry name" value="NAP-like_sf"/>
</dbReference>